<keyword evidence="1" id="KW-0472">Membrane</keyword>
<dbReference type="EMBL" id="BSYO01000002">
    <property type="protein sequence ID" value="GMH01075.1"/>
    <property type="molecule type" value="Genomic_DNA"/>
</dbReference>
<keyword evidence="1" id="KW-1133">Transmembrane helix</keyword>
<gene>
    <name evidence="2" type="ORF">Nepgr_002914</name>
</gene>
<sequence>MDFTGLEEVADFAVLPLLVLVLISVAISSVLCLTSPVPLGCSILPIRRPFEFSICPTSAISFLIAAPGQGSSTRSKARLSLSAFVSNLHQQIVDLEMRRMELPIKPGDHPSFLPLLCS</sequence>
<name>A0AAD3P8J7_NEPGR</name>
<protein>
    <submittedName>
        <fullName evidence="2">Uncharacterized protein</fullName>
    </submittedName>
</protein>
<comment type="caution">
    <text evidence="2">The sequence shown here is derived from an EMBL/GenBank/DDBJ whole genome shotgun (WGS) entry which is preliminary data.</text>
</comment>
<evidence type="ECO:0000256" key="1">
    <source>
        <dbReference type="SAM" id="Phobius"/>
    </source>
</evidence>
<organism evidence="2 3">
    <name type="scientific">Nepenthes gracilis</name>
    <name type="common">Slender pitcher plant</name>
    <dbReference type="NCBI Taxonomy" id="150966"/>
    <lineage>
        <taxon>Eukaryota</taxon>
        <taxon>Viridiplantae</taxon>
        <taxon>Streptophyta</taxon>
        <taxon>Embryophyta</taxon>
        <taxon>Tracheophyta</taxon>
        <taxon>Spermatophyta</taxon>
        <taxon>Magnoliopsida</taxon>
        <taxon>eudicotyledons</taxon>
        <taxon>Gunneridae</taxon>
        <taxon>Pentapetalae</taxon>
        <taxon>Caryophyllales</taxon>
        <taxon>Nepenthaceae</taxon>
        <taxon>Nepenthes</taxon>
    </lineage>
</organism>
<keyword evidence="3" id="KW-1185">Reference proteome</keyword>
<evidence type="ECO:0000313" key="2">
    <source>
        <dbReference type="EMBL" id="GMH01075.1"/>
    </source>
</evidence>
<feature type="transmembrane region" description="Helical" evidence="1">
    <location>
        <begin position="12"/>
        <end position="33"/>
    </location>
</feature>
<dbReference type="AlphaFoldDB" id="A0AAD3P8J7"/>
<reference evidence="2" key="1">
    <citation type="submission" date="2023-05" db="EMBL/GenBank/DDBJ databases">
        <title>Nepenthes gracilis genome sequencing.</title>
        <authorList>
            <person name="Fukushima K."/>
        </authorList>
    </citation>
    <scope>NUCLEOTIDE SEQUENCE</scope>
    <source>
        <strain evidence="2">SING2019-196</strain>
    </source>
</reference>
<keyword evidence="1" id="KW-0812">Transmembrane</keyword>
<dbReference type="Proteomes" id="UP001279734">
    <property type="component" value="Unassembled WGS sequence"/>
</dbReference>
<proteinExistence type="predicted"/>
<accession>A0AAD3P8J7</accession>
<evidence type="ECO:0000313" key="3">
    <source>
        <dbReference type="Proteomes" id="UP001279734"/>
    </source>
</evidence>